<dbReference type="AlphaFoldDB" id="A0A0D6N3Y0"/>
<keyword evidence="4" id="KW-1185">Reference proteome</keyword>
<accession>A0A0D6N3Y0</accession>
<accession>A0A6N3SPA6</accession>
<protein>
    <submittedName>
        <fullName evidence="1">Uncharacterized protein</fullName>
    </submittedName>
</protein>
<evidence type="ECO:0000313" key="4">
    <source>
        <dbReference type="Proteomes" id="UP000321891"/>
    </source>
</evidence>
<dbReference type="Proteomes" id="UP000032671">
    <property type="component" value="Unassembled WGS sequence"/>
</dbReference>
<comment type="caution">
    <text evidence="1">The sequence shown here is derived from an EMBL/GenBank/DDBJ whole genome shotgun (WGS) entry which is preliminary data.</text>
</comment>
<proteinExistence type="predicted"/>
<reference evidence="2 4" key="2">
    <citation type="submission" date="2019-07" db="EMBL/GenBank/DDBJ databases">
        <title>Whole genome shotgun sequence of Acetobacter cibinongensis NBRC 16605.</title>
        <authorList>
            <person name="Hosoyama A."/>
            <person name="Uohara A."/>
            <person name="Ohji S."/>
            <person name="Ichikawa N."/>
        </authorList>
    </citation>
    <scope>NUCLEOTIDE SEQUENCE [LARGE SCALE GENOMIC DNA]</scope>
    <source>
        <strain evidence="2 4">NBRC 16605</strain>
    </source>
</reference>
<dbReference type="Proteomes" id="UP000321891">
    <property type="component" value="Unassembled WGS sequence"/>
</dbReference>
<reference evidence="1 3" key="1">
    <citation type="submission" date="2012-11" db="EMBL/GenBank/DDBJ databases">
        <title>Whole genome sequence of Acetobacter cibinongensis 4H-1.</title>
        <authorList>
            <person name="Azuma Y."/>
            <person name="Higashiura N."/>
            <person name="Hirakawa H."/>
            <person name="Matsushita K."/>
        </authorList>
    </citation>
    <scope>NUCLEOTIDE SEQUENCE [LARGE SCALE GENOMIC DNA]</scope>
    <source>
        <strain evidence="1 3">4H-1</strain>
    </source>
</reference>
<gene>
    <name evidence="1" type="ORF">Abci_010_091</name>
    <name evidence="2" type="ORF">ACI01nite_08800</name>
</gene>
<sequence length="182" mass="19989">MASYSLVLTHLAGTLQWNTQADAQASLLGLAMTADQAALIPWSQNLSDVRVVVSIPGTAVDRSILWTHLLSNAGLDDTGSSKQAEASLGAQRAPDVLVQSLTGQWRGLHLAWSARLTFVPAYGLEGESWLTVAHWQDFLQQLEQDKTLPPEKIQYVEEIKQKLFSSLMTDQPLTLPVPVRGW</sequence>
<dbReference type="EMBL" id="BJVU01000002">
    <property type="protein sequence ID" value="GEL58278.1"/>
    <property type="molecule type" value="Genomic_DNA"/>
</dbReference>
<name>A0A0D6N3Y0_9PROT</name>
<evidence type="ECO:0000313" key="3">
    <source>
        <dbReference type="Proteomes" id="UP000032671"/>
    </source>
</evidence>
<evidence type="ECO:0000313" key="1">
    <source>
        <dbReference type="EMBL" id="GAN60226.1"/>
    </source>
</evidence>
<evidence type="ECO:0000313" key="2">
    <source>
        <dbReference type="EMBL" id="GEL58278.1"/>
    </source>
</evidence>
<organism evidence="1 3">
    <name type="scientific">Acetobacter cibinongensis</name>
    <dbReference type="NCBI Taxonomy" id="146475"/>
    <lineage>
        <taxon>Bacteria</taxon>
        <taxon>Pseudomonadati</taxon>
        <taxon>Pseudomonadota</taxon>
        <taxon>Alphaproteobacteria</taxon>
        <taxon>Acetobacterales</taxon>
        <taxon>Acetobacteraceae</taxon>
        <taxon>Acetobacter</taxon>
    </lineage>
</organism>
<dbReference type="EMBL" id="BAMV01000010">
    <property type="protein sequence ID" value="GAN60226.1"/>
    <property type="molecule type" value="Genomic_DNA"/>
</dbReference>